<dbReference type="EMBL" id="JANAVB010015343">
    <property type="protein sequence ID" value="KAJ6833250.1"/>
    <property type="molecule type" value="Genomic_DNA"/>
</dbReference>
<evidence type="ECO:0000313" key="1">
    <source>
        <dbReference type="EMBL" id="KAJ6833250.1"/>
    </source>
</evidence>
<reference evidence="1" key="1">
    <citation type="journal article" date="2023" name="GigaByte">
        <title>Genome assembly of the bearded iris, Iris pallida Lam.</title>
        <authorList>
            <person name="Bruccoleri R.E."/>
            <person name="Oakeley E.J."/>
            <person name="Faust A.M.E."/>
            <person name="Altorfer M."/>
            <person name="Dessus-Babus S."/>
            <person name="Burckhardt D."/>
            <person name="Oertli M."/>
            <person name="Naumann U."/>
            <person name="Petersen F."/>
            <person name="Wong J."/>
        </authorList>
    </citation>
    <scope>NUCLEOTIDE SEQUENCE</scope>
    <source>
        <strain evidence="1">GSM-AAB239-AS_SAM_17_03QT</strain>
    </source>
</reference>
<organism evidence="1 2">
    <name type="scientific">Iris pallida</name>
    <name type="common">Sweet iris</name>
    <dbReference type="NCBI Taxonomy" id="29817"/>
    <lineage>
        <taxon>Eukaryota</taxon>
        <taxon>Viridiplantae</taxon>
        <taxon>Streptophyta</taxon>
        <taxon>Embryophyta</taxon>
        <taxon>Tracheophyta</taxon>
        <taxon>Spermatophyta</taxon>
        <taxon>Magnoliopsida</taxon>
        <taxon>Liliopsida</taxon>
        <taxon>Asparagales</taxon>
        <taxon>Iridaceae</taxon>
        <taxon>Iridoideae</taxon>
        <taxon>Irideae</taxon>
        <taxon>Iris</taxon>
    </lineage>
</organism>
<proteinExistence type="predicted"/>
<keyword evidence="2" id="KW-1185">Reference proteome</keyword>
<gene>
    <name evidence="1" type="ORF">M6B38_341140</name>
</gene>
<accession>A0AAX6GWU5</accession>
<protein>
    <submittedName>
        <fullName evidence="1">Formin-like protein 5</fullName>
    </submittedName>
</protein>
<name>A0AAX6GWU5_IRIPA</name>
<sequence length="84" mass="8914">MVNLTKLRRATTVMPSANNLSFAYRSHQALAPQALATATNVTSHLEQPPVVDPCSTTNVSSLGSDPGHPCPCICIDPFIDSFTS</sequence>
<dbReference type="AlphaFoldDB" id="A0AAX6GWU5"/>
<dbReference type="Proteomes" id="UP001140949">
    <property type="component" value="Unassembled WGS sequence"/>
</dbReference>
<comment type="caution">
    <text evidence="1">The sequence shown here is derived from an EMBL/GenBank/DDBJ whole genome shotgun (WGS) entry which is preliminary data.</text>
</comment>
<evidence type="ECO:0000313" key="2">
    <source>
        <dbReference type="Proteomes" id="UP001140949"/>
    </source>
</evidence>
<reference evidence="1" key="2">
    <citation type="submission" date="2023-04" db="EMBL/GenBank/DDBJ databases">
        <authorList>
            <person name="Bruccoleri R.E."/>
            <person name="Oakeley E.J."/>
            <person name="Faust A.-M."/>
            <person name="Dessus-Babus S."/>
            <person name="Altorfer M."/>
            <person name="Burckhardt D."/>
            <person name="Oertli M."/>
            <person name="Naumann U."/>
            <person name="Petersen F."/>
            <person name="Wong J."/>
        </authorList>
    </citation>
    <scope>NUCLEOTIDE SEQUENCE</scope>
    <source>
        <strain evidence="1">GSM-AAB239-AS_SAM_17_03QT</strain>
        <tissue evidence="1">Leaf</tissue>
    </source>
</reference>